<name>A0ABR8MNT6_9BACL</name>
<comment type="caution">
    <text evidence="2">The sequence shown here is derived from an EMBL/GenBank/DDBJ whole genome shotgun (WGS) entry which is preliminary data.</text>
</comment>
<gene>
    <name evidence="2" type="ORF">H8B09_02825</name>
</gene>
<proteinExistence type="predicted"/>
<reference evidence="2 3" key="1">
    <citation type="submission" date="2020-09" db="EMBL/GenBank/DDBJ databases">
        <title>Paenibacillus sp. strain PR3 16S rRNA gene Genome sequencing and assembly.</title>
        <authorList>
            <person name="Kim J."/>
        </authorList>
    </citation>
    <scope>NUCLEOTIDE SEQUENCE [LARGE SCALE GENOMIC DNA]</scope>
    <source>
        <strain evidence="2 3">PR3</strain>
    </source>
</reference>
<evidence type="ECO:0000313" key="3">
    <source>
        <dbReference type="Proteomes" id="UP000609346"/>
    </source>
</evidence>
<keyword evidence="1" id="KW-0812">Transmembrane</keyword>
<keyword evidence="1" id="KW-0472">Membrane</keyword>
<protein>
    <submittedName>
        <fullName evidence="2">HPP family protein</fullName>
    </submittedName>
</protein>
<evidence type="ECO:0000256" key="1">
    <source>
        <dbReference type="SAM" id="Phobius"/>
    </source>
</evidence>
<feature type="transmembrane region" description="Helical" evidence="1">
    <location>
        <begin position="26"/>
        <end position="42"/>
    </location>
</feature>
<feature type="transmembrane region" description="Helical" evidence="1">
    <location>
        <begin position="113"/>
        <end position="134"/>
    </location>
</feature>
<dbReference type="RefSeq" id="WP_191201947.1">
    <property type="nucleotide sequence ID" value="NZ_JACXZA010000001.1"/>
</dbReference>
<feature type="transmembrane region" description="Helical" evidence="1">
    <location>
        <begin position="54"/>
        <end position="70"/>
    </location>
</feature>
<keyword evidence="1" id="KW-1133">Transmembrane helix</keyword>
<dbReference type="Proteomes" id="UP000609346">
    <property type="component" value="Unassembled WGS sequence"/>
</dbReference>
<sequence length="158" mass="17730">MSKTRAIMASLYMMFIYWASTQFPDVHTLFFPTLGAFCLLFLKRTQERKAQFNIMIGAIIGACIGTTLYTIDHGPITFFINALLMIGLITKMKWNAPPIMAVSFIPFFSHPKVIWSLPVSVAVSLVGLLAMLWLTEAVEQGISVRVPKREDIEIETGL</sequence>
<organism evidence="2 3">
    <name type="scientific">Paenibacillus terricola</name>
    <dbReference type="NCBI Taxonomy" id="2763503"/>
    <lineage>
        <taxon>Bacteria</taxon>
        <taxon>Bacillati</taxon>
        <taxon>Bacillota</taxon>
        <taxon>Bacilli</taxon>
        <taxon>Bacillales</taxon>
        <taxon>Paenibacillaceae</taxon>
        <taxon>Paenibacillus</taxon>
    </lineage>
</organism>
<dbReference type="EMBL" id="JACXZA010000001">
    <property type="protein sequence ID" value="MBD3917672.1"/>
    <property type="molecule type" value="Genomic_DNA"/>
</dbReference>
<accession>A0ABR8MNT6</accession>
<keyword evidence="3" id="KW-1185">Reference proteome</keyword>
<evidence type="ECO:0000313" key="2">
    <source>
        <dbReference type="EMBL" id="MBD3917672.1"/>
    </source>
</evidence>